<dbReference type="EMBL" id="OX465079">
    <property type="protein sequence ID" value="CAI9274653.1"/>
    <property type="molecule type" value="Genomic_DNA"/>
</dbReference>
<dbReference type="AlphaFoldDB" id="A0AA35YIQ8"/>
<reference evidence="2" key="1">
    <citation type="submission" date="2023-04" db="EMBL/GenBank/DDBJ databases">
        <authorList>
            <person name="Vijverberg K."/>
            <person name="Xiong W."/>
            <person name="Schranz E."/>
        </authorList>
    </citation>
    <scope>NUCLEOTIDE SEQUENCE</scope>
</reference>
<keyword evidence="3" id="KW-1185">Reference proteome</keyword>
<sequence length="390" mass="43949">MAKRISKKTKKIKKRQLVIPMQSSEEEEVPKTPKATPIIEPSSPEKTTVIPPEDSSAKSFHEEVRTSYITTRVSETDVNVNMGEGDLHQEEPKSSQGTPVVLPIKTVSSAFVSLPPYIIPTTSTTESPTFENIINQPFTSILSSQSTDPPRSMEESKNERGFGGTFETLEFDDEEEDFPDHMLMSMKQFKIMNKKMNSIIQSQADMGGSSSVSSFELDGLMKAFEARMVSKVSGMLKDTESRILEKLDHTDQKTELRVNSLYSKFVGAVKEFKNVQKERHTLFVLDVIKVREDVNFKLQELRDDMVKEVDSVKKDYATRQKKVDIICDAVIKYAKLYESLSPQISQLSTSDSQQFGGGSFIIKGNKRLGAQACFVFDYYPEVPILKNFSV</sequence>
<organism evidence="2 3">
    <name type="scientific">Lactuca saligna</name>
    <name type="common">Willowleaf lettuce</name>
    <dbReference type="NCBI Taxonomy" id="75948"/>
    <lineage>
        <taxon>Eukaryota</taxon>
        <taxon>Viridiplantae</taxon>
        <taxon>Streptophyta</taxon>
        <taxon>Embryophyta</taxon>
        <taxon>Tracheophyta</taxon>
        <taxon>Spermatophyta</taxon>
        <taxon>Magnoliopsida</taxon>
        <taxon>eudicotyledons</taxon>
        <taxon>Gunneridae</taxon>
        <taxon>Pentapetalae</taxon>
        <taxon>asterids</taxon>
        <taxon>campanulids</taxon>
        <taxon>Asterales</taxon>
        <taxon>Asteraceae</taxon>
        <taxon>Cichorioideae</taxon>
        <taxon>Cichorieae</taxon>
        <taxon>Lactucinae</taxon>
        <taxon>Lactuca</taxon>
    </lineage>
</organism>
<evidence type="ECO:0000313" key="3">
    <source>
        <dbReference type="Proteomes" id="UP001177003"/>
    </source>
</evidence>
<accession>A0AA35YIQ8</accession>
<proteinExistence type="predicted"/>
<evidence type="ECO:0000313" key="2">
    <source>
        <dbReference type="EMBL" id="CAI9274653.1"/>
    </source>
</evidence>
<dbReference type="Proteomes" id="UP001177003">
    <property type="component" value="Chromosome 3"/>
</dbReference>
<protein>
    <submittedName>
        <fullName evidence="2">Uncharacterized protein</fullName>
    </submittedName>
</protein>
<feature type="region of interest" description="Disordered" evidence="1">
    <location>
        <begin position="141"/>
        <end position="164"/>
    </location>
</feature>
<evidence type="ECO:0000256" key="1">
    <source>
        <dbReference type="SAM" id="MobiDB-lite"/>
    </source>
</evidence>
<gene>
    <name evidence="2" type="ORF">LSALG_LOCUS14720</name>
</gene>
<name>A0AA35YIQ8_LACSI</name>
<feature type="region of interest" description="Disordered" evidence="1">
    <location>
        <begin position="20"/>
        <end position="63"/>
    </location>
</feature>
<feature type="compositionally biased region" description="Basic and acidic residues" evidence="1">
    <location>
        <begin position="151"/>
        <end position="160"/>
    </location>
</feature>